<dbReference type="PaxDb" id="121845-A0A3Q0J2K5"/>
<dbReference type="Proteomes" id="UP000079169">
    <property type="component" value="Unplaced"/>
</dbReference>
<dbReference type="PANTHER" id="PTHR12308:SF51">
    <property type="entry name" value="ANOCTAMIN-8"/>
    <property type="match status" value="1"/>
</dbReference>
<evidence type="ECO:0000256" key="4">
    <source>
        <dbReference type="ARBA" id="ARBA00022989"/>
    </source>
</evidence>
<dbReference type="GO" id="GO:0005886">
    <property type="term" value="C:plasma membrane"/>
    <property type="evidence" value="ECO:0007669"/>
    <property type="project" value="TreeGrafter"/>
</dbReference>
<keyword evidence="4 6" id="KW-1133">Transmembrane helix</keyword>
<evidence type="ECO:0000256" key="3">
    <source>
        <dbReference type="ARBA" id="ARBA00022692"/>
    </source>
</evidence>
<feature type="transmembrane region" description="Helical" evidence="6">
    <location>
        <begin position="124"/>
        <end position="143"/>
    </location>
</feature>
<comment type="similarity">
    <text evidence="2 6">Belongs to the anoctamin family.</text>
</comment>
<dbReference type="GO" id="GO:0005254">
    <property type="term" value="F:chloride channel activity"/>
    <property type="evidence" value="ECO:0007669"/>
    <property type="project" value="TreeGrafter"/>
</dbReference>
<protein>
    <recommendedName>
        <fullName evidence="6">Anoctamin</fullName>
    </recommendedName>
</protein>
<feature type="domain" description="Anoctamin transmembrane" evidence="7">
    <location>
        <begin position="21"/>
        <end position="157"/>
    </location>
</feature>
<evidence type="ECO:0000313" key="8">
    <source>
        <dbReference type="Proteomes" id="UP000079169"/>
    </source>
</evidence>
<dbReference type="STRING" id="121845.A0A3Q0J2K5"/>
<comment type="caution">
    <text evidence="6">Lacks conserved residue(s) required for the propagation of feature annotation.</text>
</comment>
<dbReference type="InterPro" id="IPR049452">
    <property type="entry name" value="Anoctamin_TM"/>
</dbReference>
<dbReference type="Pfam" id="PF04547">
    <property type="entry name" value="Anoctamin"/>
    <property type="match status" value="1"/>
</dbReference>
<evidence type="ECO:0000259" key="7">
    <source>
        <dbReference type="Pfam" id="PF04547"/>
    </source>
</evidence>
<evidence type="ECO:0000256" key="5">
    <source>
        <dbReference type="ARBA" id="ARBA00023136"/>
    </source>
</evidence>
<dbReference type="RefSeq" id="XP_026681188.1">
    <property type="nucleotide sequence ID" value="XM_026825387.1"/>
</dbReference>
<evidence type="ECO:0000313" key="9">
    <source>
        <dbReference type="RefSeq" id="XP_026681188.1"/>
    </source>
</evidence>
<proteinExistence type="inferred from homology"/>
<reference evidence="9" key="1">
    <citation type="submission" date="2025-08" db="UniProtKB">
        <authorList>
            <consortium name="RefSeq"/>
        </authorList>
    </citation>
    <scope>IDENTIFICATION</scope>
</reference>
<dbReference type="KEGG" id="dci:103511701"/>
<dbReference type="InterPro" id="IPR007632">
    <property type="entry name" value="Anoctamin"/>
</dbReference>
<dbReference type="AlphaFoldDB" id="A0A3Q0J2K5"/>
<evidence type="ECO:0000256" key="2">
    <source>
        <dbReference type="ARBA" id="ARBA00009671"/>
    </source>
</evidence>
<gene>
    <name evidence="9" type="primary">LOC103511701</name>
</gene>
<keyword evidence="5 6" id="KW-0472">Membrane</keyword>
<dbReference type="GeneID" id="103511701"/>
<dbReference type="PANTHER" id="PTHR12308">
    <property type="entry name" value="ANOCTAMIN"/>
    <property type="match status" value="1"/>
</dbReference>
<organism evidence="8 9">
    <name type="scientific">Diaphorina citri</name>
    <name type="common">Asian citrus psyllid</name>
    <dbReference type="NCBI Taxonomy" id="121845"/>
    <lineage>
        <taxon>Eukaryota</taxon>
        <taxon>Metazoa</taxon>
        <taxon>Ecdysozoa</taxon>
        <taxon>Arthropoda</taxon>
        <taxon>Hexapoda</taxon>
        <taxon>Insecta</taxon>
        <taxon>Pterygota</taxon>
        <taxon>Neoptera</taxon>
        <taxon>Paraneoptera</taxon>
        <taxon>Hemiptera</taxon>
        <taxon>Sternorrhyncha</taxon>
        <taxon>Psylloidea</taxon>
        <taxon>Psyllidae</taxon>
        <taxon>Diaphorininae</taxon>
        <taxon>Diaphorina</taxon>
    </lineage>
</organism>
<feature type="transmembrane region" description="Helical" evidence="6">
    <location>
        <begin position="87"/>
        <end position="109"/>
    </location>
</feature>
<keyword evidence="8" id="KW-1185">Reference proteome</keyword>
<comment type="subcellular location">
    <subcellularLocation>
        <location evidence="1 6">Membrane</location>
        <topology evidence="1 6">Multi-pass membrane protein</topology>
    </subcellularLocation>
</comment>
<evidence type="ECO:0000256" key="6">
    <source>
        <dbReference type="RuleBase" id="RU280814"/>
    </source>
</evidence>
<keyword evidence="3 6" id="KW-0812">Transmembrane</keyword>
<evidence type="ECO:0000256" key="1">
    <source>
        <dbReference type="ARBA" id="ARBA00004141"/>
    </source>
</evidence>
<name>A0A3Q0J2K5_DIACI</name>
<accession>A0A3Q0J2K5</accession>
<sequence length="180" mass="21317">MLPYILLQQLNEDFLAQACKIKYWFSIYLEAWKRYSSELAYKWGTLDQRHELLMEPRPLYSGNLVVSPVTGRLEPTYPSWKRHVFRYFVSVPIIALCLLVVLSVMIASLKVQDWWDKYIQNGGYYFWLSYVPKVLLAVIITLLDEAYYKVALWLNDMVSIRQLIFFPLLHRILLARSGKT</sequence>